<organism evidence="2 3">
    <name type="scientific">Ralstonia solanacearum (strain UW551)</name>
    <dbReference type="NCBI Taxonomy" id="342110"/>
    <lineage>
        <taxon>Bacteria</taxon>
        <taxon>Pseudomonadati</taxon>
        <taxon>Pseudomonadota</taxon>
        <taxon>Betaproteobacteria</taxon>
        <taxon>Burkholderiales</taxon>
        <taxon>Burkholderiaceae</taxon>
        <taxon>Ralstonia</taxon>
        <taxon>Ralstonia solanacearum species complex</taxon>
    </lineage>
</organism>
<feature type="transmembrane region" description="Helical" evidence="1">
    <location>
        <begin position="73"/>
        <end position="106"/>
    </location>
</feature>
<feature type="transmembrane region" description="Helical" evidence="1">
    <location>
        <begin position="42"/>
        <end position="61"/>
    </location>
</feature>
<protein>
    <submittedName>
        <fullName evidence="2">AzlD</fullName>
    </submittedName>
</protein>
<dbReference type="Proteomes" id="UP000005933">
    <property type="component" value="Unassembled WGS sequence"/>
</dbReference>
<dbReference type="Pfam" id="PF05437">
    <property type="entry name" value="AzlD"/>
    <property type="match status" value="1"/>
</dbReference>
<proteinExistence type="predicted"/>
<reference evidence="2 3" key="1">
    <citation type="journal article" date="2006" name="Mol. Plant Microbe Interact.">
        <title>Identification of open reading frames unique to a select agent: Ralstonia solanacearum race 3 biovar 2.</title>
        <authorList>
            <person name="Gabriel D.W."/>
            <person name="Allen C."/>
            <person name="Schell M."/>
            <person name="Denny T.P."/>
            <person name="Greenberg J.T."/>
            <person name="Duan Y.P."/>
            <person name="Flores-Cruz Z."/>
            <person name="Huang Q."/>
            <person name="Clifford J.M."/>
            <person name="Presting G."/>
            <person name="Gonzalez E.T."/>
            <person name="Reddy J."/>
            <person name="Elphinstone J."/>
            <person name="Swanson J."/>
            <person name="Yao J."/>
            <person name="Mulholland V."/>
            <person name="Liu L."/>
            <person name="Farmerie W."/>
            <person name="Patnaikuni M."/>
            <person name="Balogh B."/>
            <person name="Norman D."/>
            <person name="Alvarez A."/>
            <person name="Castillo J.A."/>
            <person name="Jones J."/>
            <person name="Saddler G."/>
            <person name="Walunas T."/>
            <person name="Zhukov A."/>
            <person name="Mikhailova N."/>
        </authorList>
    </citation>
    <scope>NUCLEOTIDE SEQUENCE [LARGE SCALE GENOMIC DNA]</scope>
    <source>
        <strain evidence="2 3">UW551</strain>
    </source>
</reference>
<accession>A0AB33VB91</accession>
<keyword evidence="1" id="KW-0812">Transmembrane</keyword>
<sequence length="110" mass="11758">MSMRALILLGVLLLSGAATYLIRLSFIALEGRMNLPLWFRSALPYVPAAMLTALIAPELLIRNGALAVSADNPRLIASIVAIVIARVTRSTVWTIAGGMAVLLILMKAMV</sequence>
<dbReference type="EMBL" id="AAKL01000062">
    <property type="protein sequence ID" value="EAP71195.1"/>
    <property type="molecule type" value="Genomic_DNA"/>
</dbReference>
<gene>
    <name evidence="2" type="primary">azlD</name>
    <name evidence="2" type="ORF">RRSL_01004</name>
</gene>
<dbReference type="AlphaFoldDB" id="A0AB33VB91"/>
<evidence type="ECO:0000313" key="3">
    <source>
        <dbReference type="Proteomes" id="UP000005933"/>
    </source>
</evidence>
<comment type="caution">
    <text evidence="2">The sequence shown here is derived from an EMBL/GenBank/DDBJ whole genome shotgun (WGS) entry which is preliminary data.</text>
</comment>
<evidence type="ECO:0000256" key="1">
    <source>
        <dbReference type="SAM" id="Phobius"/>
    </source>
</evidence>
<name>A0AB33VB91_RALSU</name>
<evidence type="ECO:0000313" key="2">
    <source>
        <dbReference type="EMBL" id="EAP71195.1"/>
    </source>
</evidence>
<keyword evidence="1" id="KW-0472">Membrane</keyword>
<dbReference type="InterPro" id="IPR008407">
    <property type="entry name" value="Brnchd-chn_aa_trnsp_AzlD"/>
</dbReference>
<keyword evidence="1" id="KW-1133">Transmembrane helix</keyword>